<gene>
    <name evidence="1" type="ORF">JZO85_19905</name>
</gene>
<comment type="caution">
    <text evidence="1">The sequence shown here is derived from an EMBL/GenBank/DDBJ whole genome shotgun (WGS) entry which is preliminary data.</text>
</comment>
<evidence type="ECO:0000313" key="2">
    <source>
        <dbReference type="Proteomes" id="UP000664495"/>
    </source>
</evidence>
<organism evidence="1 2">
    <name type="scientific">Candidatus Enterococcus murrayae</name>
    <dbReference type="NCBI Taxonomy" id="2815321"/>
    <lineage>
        <taxon>Bacteria</taxon>
        <taxon>Bacillati</taxon>
        <taxon>Bacillota</taxon>
        <taxon>Bacilli</taxon>
        <taxon>Lactobacillales</taxon>
        <taxon>Enterococcaceae</taxon>
        <taxon>Enterococcus</taxon>
    </lineage>
</organism>
<dbReference type="Proteomes" id="UP000664495">
    <property type="component" value="Unassembled WGS sequence"/>
</dbReference>
<keyword evidence="2" id="KW-1185">Reference proteome</keyword>
<dbReference type="InterPro" id="IPR025957">
    <property type="entry name" value="Cys_rich_KTR"/>
</dbReference>
<dbReference type="RefSeq" id="WP_207110260.1">
    <property type="nucleotide sequence ID" value="NZ_JAFLVR010000064.1"/>
</dbReference>
<accession>A0ABS3HNL7</accession>
<proteinExistence type="predicted"/>
<dbReference type="EMBL" id="JAFLVR010000064">
    <property type="protein sequence ID" value="MBO0454529.1"/>
    <property type="molecule type" value="Genomic_DNA"/>
</dbReference>
<dbReference type="Pfam" id="PF14205">
    <property type="entry name" value="Cys_rich_KTR"/>
    <property type="match status" value="1"/>
</dbReference>
<sequence>MNSREWLLCPNCKKKTRVQICENTLLKNFPLYCPKCKQETMIDVIQKSIILTREPIVKT</sequence>
<reference evidence="1 2" key="1">
    <citation type="submission" date="2021-03" db="EMBL/GenBank/DDBJ databases">
        <title>Enterococcal diversity collection.</title>
        <authorList>
            <person name="Gilmore M.S."/>
            <person name="Schwartzman J."/>
            <person name="Van Tyne D."/>
            <person name="Martin M."/>
            <person name="Earl A.M."/>
            <person name="Manson A.L."/>
            <person name="Straub T."/>
            <person name="Salamzade R."/>
            <person name="Saavedra J."/>
            <person name="Lebreton F."/>
            <person name="Prichula J."/>
            <person name="Schaufler K."/>
            <person name="Gaca A."/>
            <person name="Sgardioli B."/>
            <person name="Wagenaar J."/>
            <person name="Strong T."/>
        </authorList>
    </citation>
    <scope>NUCLEOTIDE SEQUENCE [LARGE SCALE GENOMIC DNA]</scope>
    <source>
        <strain evidence="1 2">MJM16</strain>
    </source>
</reference>
<protein>
    <submittedName>
        <fullName evidence="1">Conjugal transfer protein</fullName>
    </submittedName>
</protein>
<name>A0ABS3HNL7_9ENTE</name>
<evidence type="ECO:0000313" key="1">
    <source>
        <dbReference type="EMBL" id="MBO0454529.1"/>
    </source>
</evidence>